<evidence type="ECO:0000259" key="5">
    <source>
        <dbReference type="SMART" id="SM00694"/>
    </source>
</evidence>
<dbReference type="PANTHER" id="PTHR45523">
    <property type="entry name" value="TETRATRICOPEPTIDE REPEAT (TPR)-CONTAINING PROTEIN-RELATED"/>
    <property type="match status" value="1"/>
</dbReference>
<keyword evidence="8" id="KW-1185">Reference proteome</keyword>
<dbReference type="Proteomes" id="UP000516437">
    <property type="component" value="Chromosome 5"/>
</dbReference>
<dbReference type="Gene3D" id="2.60.40.150">
    <property type="entry name" value="C2 domain"/>
    <property type="match status" value="1"/>
</dbReference>
<dbReference type="InterPro" id="IPR009543">
    <property type="entry name" value="VPS13_VAB"/>
</dbReference>
<dbReference type="Pfam" id="PF12624">
    <property type="entry name" value="VPS13_N"/>
    <property type="match status" value="1"/>
</dbReference>
<feature type="domain" description="PH" evidence="4">
    <location>
        <begin position="854"/>
        <end position="965"/>
    </location>
</feature>
<dbReference type="Pfam" id="PF25036">
    <property type="entry name" value="VPS13_VAB"/>
    <property type="match status" value="1"/>
</dbReference>
<sequence>MEMDVSNSFLNRLYKLTKNKELVLHLLRRYLGEYVHGLSVEALRISVWKGDVVLKDLKLKAEALNSLKLPVTVKAGFVGTITLKVPWKSLGKEPVIVLIDRIFVLAHPASDTRTLKEEDRQKLFEAKLQQIEEAESATLEAISRSKLGSPPPGNSWLGSLIATIIGNLKITISNVHIRYEDSGSNPGQPFCSGITLAKLAAVTMDEHGNETFDTSGALDKLRKSLQLERLAMYHDANSFPWEVDKRWEDLSPKEWIEIFEDGINKPAADHGIVSKWAMNRNYLVSPINGTLKYHRLGKQERNDPEVPFEKASLVLSDVSLTLTEAQYHDWIKLLEAVSRFKTYVEVSHLRPVLPVSEAPHLWWRYAAQAGLQQKKMCYRFSWDRIQHLCHLRRRYVQLYTVSLQHVSNVNNAELREIREIEKDLDSKVILLWRLLAHAKVESAKLKEAAEQRRLKRRTWLSFRWGANSEDDSEGNAPEGSQLTEERLTKEEWQAINNLLSHQPVDESTSHSGKGMQNMVQFLVAVSIGQAAARIIDINQTEIVCGRFEQLHVSTKFKHRSTQCDVLLRFYGLISPEGSLAQSVCNEQKVNALAASFIHSPVGENVDWRLSATISPCHATVLMQSYARVLEFVKRSSAVSPTVALETATALQMKIGKVTRRAQEQFQMVLEEQSRFALDIDFDAPKVRIPFGISGSSKCDSHLLLDFGHFMLHTKDCQSDERRQNLYSRFFISGRDIAAFFTECGSDCQNCTLVTQNYSSQQNVTSMPEKVDNFCPLVDRCGMAVLVDQIKVPHPSYPSTHISIQVPNLGIHFSPERYCRLMELLNILSGAMETCSQPIGDNFQAELTPWSPIDLAIDARILVWKGIGNSVATWQPCFIVLSGLYLYVLESEKSQSYQQCTSMAGKQVHDVPPTSVGGSPFCLAVSFRGMEIQKALESSSTWVLEFRDEEEKVTWSKGLIQATYQASAPPSLDVLGGRSDVRAEFGETHSTNSKTADLVINGAVFETKLFIYGKTGDEIDEKVDETLILEVIAGGGKVNVVRWVGDLTVKMKLHSLKIKDELQGRLSLSPQYLACSVEKNDKSPDFNGTFDAHAREMPIVLPEEDDIFKDALPDFMSLSEASICSQNIDMDDCGMMRDVRDPAQSGFAEACSLEKDLRKGKGISSEVFYEAEGSDYSDFVSVAFLTRSSGSPDYDGVDTQMSIRMSKLEFYCNRPTLVALIGFGLDLNAVNYGQSSTGMSKTSEDEPLMKKEKTEDGGQVKGLLGYGKGRVVFFLGMNVDSVSVYLNKEDGSQLAIFVHESFSLDIKVYPGSLSIEGTLGNMRLCDMSLGRDNFWGWLCDIRNPGDESLIKFKFNSYTVEDDDYEGYDYSLSGRLSAVRIVFLYRFVQEITAYFMELATPRTEEAIKLVDKVGDFEWLIQKYEIDGSVALKLDLSLDTPIIIIPRNSLSKDFIQLDLGQLHVTNEFSWHGSPEKDPSAVHIDVLHAEILGINMSVGIDGCIGKPMIREGQGFDVYVRRSLRDVFRKVPTFSLEVKVGLLHGVMYDKEYKVILDCAYMNLCEEPKIPPSFRGSKSGAKDTMRMLVDKVNVNSQMLLSQTVTIVAVFVDHALLELCNGIQEESPLARIALEGLWVSYRMTSSSETDLYVTIPKFSILDIRPDIKPEMRLMLGSSTDAFKQASPGNFPFLFNKGSFCRTSSEAGIDTDVPISTMFLMDYRWRMSSQSVVVRVQQPRVLVVPDFLLAVGEFFVPALGAITGRDETMDPSNDPISRKNSLVLSEPVYKQTEDVVHLSPSRQLVADFLGIDEYTYDGCGKIICLNEKTDVKESQSSRYRPIIIIGRGKRLRFVNVKIENGSLLRKYAYLSNDSSYTVSSEDGVDIELLDRSPSDDDTESIHCLLESSDTSNILLYSQNETNRLQSFTFETQVVSPELTFYDGTKSSLDNSSYGEKLLRAKMDLSFMNCVCCLPPTAPPAYTTCPSTHIHMCINLLTLGNSILKVIRSNSGLELDTVLCKMVGLLHGVMYDKEYKVILDCAYMNLCEEPKIPPSFRGSKSGAKDTMRMLVDKVNVNSQMLLSQTVTIVAVFVDHALLELCNGIQEESPLARIALEGLWVSYRMTSSSETDLYVTIPKFSILDIRPDIKPEMRLMLGSSTDAFKQASPGNFPFLFNKGSFCRTSSEAGIDTDVPISTMFLMDYRWRMSSQSVVVRVQQPRVLVVPDFLLAVGEFFVPALGAITGRDETMDPSNDPISRKNSLVLSEPVYKQTEDVVHLSPSRQLVADFLGIDEYTYDGCGKIICLNEKTDVKESQSSRYRPIIIIGRGKRLRFVNVKIENGSLLRKYAYLSNDSSYTVSSEDGVDIELLDRSPSDDDTESIHCLLESSDTSNILLYSQNETNRLQSFTFETQVVSPELTFYDGTKSSLDNSSYGEKLLRAKMDLSFMYAAKENDTWIRALVKDLTVEAGSGLIILDPVDISGGYTSIKDKTNVSLVSTDICIHLSLSAISVILNLQNQATAALQFGNAIPLAPCTNFDRLWVSPKENGSSYNLTFWRPRAPSNYVILGDCVTSRPTPPSQAVMAVSNTYGRVRKPIGFNLIGSFSGIQGFDIGEGHSDLDSDCSLWMPVAPPGYTTLGIWRLDNVVGSFLAHSSSKCPTKDKIFDLSHLLLWNSNQHPASKESAVDLTYHFDYGSQQTNNQSAHSSRLDIVRSVSKASNCYMSTPNFERIWWDKGSDLRRPVSIWRPVACPGYAVLGDCITEGLEPPALGIIFMADNPEISAKPGQFTRVARVMGKGFEEIFFWYPVAPPGYASLGCVVTTTDEAPHLDSFCCPRMDLLNQANILEVPISRSSNSKASQCWSIWKVDNQACTFLARPDLKKPSSRLAYTIGDSVKPKVQENITAEVKLRCFSLTVLDSLCGMMTPLFDTTITNIKLATHGRLEAMNAVLISSIAASAFNTQVEAWEPLIEPFDGIFKFETYDTNVQQPSKIGKRIRVAATNILNMNVSAANLEAFVGCILSWRRQLELEQKAAKLNEEAGHHRRHGEDVTFSALDEDDFQTVIIENKLGCDIYLKRVEQNSDIVDKLHDGDCTSVWIPPPRFSDRLNVADESREARYYVAIQILEAKGLPIIDDGNSHNFFCALRLVIDSQAADQQKLFPQSARTKCVKPLVSKTYNLDAGTAKWNELFIFEVPLKAPAKLEVEVTNLAAKAGKGEVIGSLSFPVGHGANILKKVASVRMLNQPYGAQNILSYPLRRRHDNVEDMDDHGLLFVSTTYFERKTVANLKRDVENENVLDRDIGFWVGLSPEGVWESVRSLLPMSVVPKSLQNDFMAMEVIMRNGKKHAIFRGLATVVNDTDMKLDISVCPSSGTSDLNIMVEETFENQRYQPISGWGNKWPGFRSDDPGRWSNRNFSYSSKDFFEPPLPPGWQWKSTWTIDKSQFVDNDGWAYGTDFNSLKWPLTSSKSCTKSATDVVRRRRWIRTRQKSPEQRMNSMKRDFTTISPGASAVLPWRSTSKDSEQCLEVRPVVDPPESPYSWGCAVAVGSGYMYREEQPFMDPGLLYRQKQETKMANSIFKLNQLEKKDMILRCSGIGSRQCWLSIGADASVLHTDLNSPVYDWIISVNSPLKLENRLPCPAEFTIWEKAKEGSCIERQHGIISSWSNVHIYSADIEKPLYLTLFVQGGWVLEKDPILVLDLSSIEHVSSFWMVHQQSKRRLRVTIERDLGGTIAAPKTIRFYVPYWIINDSSLPLAYRLVEVEPLEKADMDTMILSRAVKSAKLALKHPANSMVRRHSGPRRNIQVLEVIEDTTPVPSMLSPQDYAGRSGLISFTSNKDAHLSSRVGIAVAIRNSEIFSPGISLHELENKERVDVKAYSSDGSYYKLSALLTLTSDRTKVVRFQPHTLFINRVGWSLCLQQCDSQSLAWIHPTDPPKPFGWQSSAKVELLKLRLDGYQWSTPFSICTEGVMRICLKKDIGNDLMQLRVEVRSGGKNSHYEVILRPNSLSSPYRVENRSMFLPIHFRQVDGTGNSWQFLQPNSAASFLWEDLGRRRLLELVVDGTDPKKSKKYDIDETFEHQPIHVTGGPAKALRVTILKEEKMNVVMIHDWMPKNEPKGILSRGYSTRSSQLSGNDFQQQQPTSISECEFHVILELAELGISIIDHTPEEILYFSVQNLLLAYSTGLGSGISRFKLRMRGLQVDNQLPLTPMPVLFRPQRVGEENDYIFKFSLTMQSNGSLDLCAYPYIGVQGPENSAFLINIHEPIIWRLHKMIQQVNLHRLYDTQKTAVSVDSIIQIGVLNISEVRFKVSMAMSPSQRPRGVLGFWSSLMTALGNTENMPVRINQRFHENMCMRQSSMVSIAISNIRKDLLSQPLQLLFGVDILGNASSALGHMSKGVAALSMDKKFIQSRQRQENKGVEDLGDVIREGGGAFAKGLFRGVTGILTKPLEGAKTSGVEGFVQGVGKGIIGAAAQPVSGVLDLLSKTTEGANAMRMKIASALTSDEQLLRRRLPRVIGGDNLLRPYDEYKAQGQVILQLAESGSFFGQVDLFKVRGKFALSDAYEDHFLLPKGKIFVVTHRRVILLQQPSNIIAQRKFSPAKDPCSVLWDVRWDDLVTMELTHGKKDNPKALPSRVILYLQTRAIESKEQVRVIKCSPETKQALEVYSSIEQAMNTYGSNLAKEMQKRKVTKPYAPIADGTSAEVILKEGICTWSPQQVPASVPVSSTFGSSTD</sequence>
<gene>
    <name evidence="6" type="ORF">CJ030_MR5G021918</name>
    <name evidence="7" type="ORF">CJ030_MR5G021925</name>
</gene>
<name>A0A6A1VPA7_9ROSI</name>
<evidence type="ECO:0000256" key="2">
    <source>
        <dbReference type="ARBA" id="ARBA00022448"/>
    </source>
</evidence>
<dbReference type="Pfam" id="PF25037">
    <property type="entry name" value="VPS13_C"/>
    <property type="match status" value="1"/>
</dbReference>
<evidence type="ECO:0000313" key="8">
    <source>
        <dbReference type="Proteomes" id="UP000516437"/>
    </source>
</evidence>
<reference evidence="6 8" key="2">
    <citation type="journal article" date="2019" name="Plant Biotechnol. J.">
        <title>The red bayberry genome and genetic basis of sex determination.</title>
        <authorList>
            <person name="Jia H.M."/>
            <person name="Jia H.J."/>
            <person name="Cai Q.L."/>
            <person name="Wang Y."/>
            <person name="Zhao H.B."/>
            <person name="Yang W.F."/>
            <person name="Wang G.Y."/>
            <person name="Li Y.H."/>
            <person name="Zhan D.L."/>
            <person name="Shen Y.T."/>
            <person name="Niu Q.F."/>
            <person name="Chang L."/>
            <person name="Qiu J."/>
            <person name="Zhao L."/>
            <person name="Xie H.B."/>
            <person name="Fu W.Y."/>
            <person name="Jin J."/>
            <person name="Li X.W."/>
            <person name="Jiao Y."/>
            <person name="Zhou C.C."/>
            <person name="Tu T."/>
            <person name="Chai C.Y."/>
            <person name="Gao J.L."/>
            <person name="Fan L.J."/>
            <person name="van de Weg E."/>
            <person name="Wang J.Y."/>
            <person name="Gao Z.S."/>
        </authorList>
    </citation>
    <scope>NUCLEOTIDE SEQUENCE [LARGE SCALE GENOMIC DNA]</scope>
    <source>
        <tissue evidence="6">Leaves</tissue>
    </source>
</reference>
<dbReference type="SMART" id="SM00233">
    <property type="entry name" value="PH"/>
    <property type="match status" value="1"/>
</dbReference>
<dbReference type="InterPro" id="IPR011993">
    <property type="entry name" value="PH-like_dom_sf"/>
</dbReference>
<dbReference type="InterPro" id="IPR035892">
    <property type="entry name" value="C2_domain_sf"/>
</dbReference>
<feature type="domain" description="Peroxin/Ferlin" evidence="5">
    <location>
        <begin position="3439"/>
        <end position="3479"/>
    </location>
</feature>
<evidence type="ECO:0000313" key="6">
    <source>
        <dbReference type="EMBL" id="KAB1213786.1"/>
    </source>
</evidence>
<reference evidence="6" key="3">
    <citation type="submission" date="2019-09" db="EMBL/GenBank/DDBJ databases">
        <authorList>
            <person name="Gao Z."/>
        </authorList>
    </citation>
    <scope>NUCLEOTIDE SEQUENCE</scope>
    <source>
        <tissue evidence="6">Leaves</tissue>
    </source>
</reference>
<comment type="caution">
    <text evidence="6">The sequence shown here is derived from an EMBL/GenBank/DDBJ whole genome shotgun (WGS) entry which is preliminary data.</text>
</comment>
<protein>
    <submittedName>
        <fullName evidence="6">Putative vacuolar protein sorting-associated protein 13A</fullName>
    </submittedName>
</protein>
<comment type="similarity">
    <text evidence="1">Belongs to the VPS13 family.</text>
</comment>
<dbReference type="Gene3D" id="2.30.29.30">
    <property type="entry name" value="Pleckstrin-homology domain (PH domain)/Phosphotyrosine-binding domain (PTB)"/>
    <property type="match status" value="1"/>
</dbReference>
<dbReference type="CDD" id="cd00030">
    <property type="entry name" value="C2"/>
    <property type="match status" value="1"/>
</dbReference>
<accession>A0A6A1VPA7</accession>
<dbReference type="EMBL" id="RXIC02000023">
    <property type="protein sequence ID" value="KAB1213793.1"/>
    <property type="molecule type" value="Genomic_DNA"/>
</dbReference>
<dbReference type="SUPFAM" id="SSF50729">
    <property type="entry name" value="PH domain-like"/>
    <property type="match status" value="1"/>
</dbReference>
<dbReference type="SMART" id="SM00694">
    <property type="entry name" value="DysFC"/>
    <property type="match status" value="1"/>
</dbReference>
<organism evidence="6 8">
    <name type="scientific">Morella rubra</name>
    <name type="common">Chinese bayberry</name>
    <dbReference type="NCBI Taxonomy" id="262757"/>
    <lineage>
        <taxon>Eukaryota</taxon>
        <taxon>Viridiplantae</taxon>
        <taxon>Streptophyta</taxon>
        <taxon>Embryophyta</taxon>
        <taxon>Tracheophyta</taxon>
        <taxon>Spermatophyta</taxon>
        <taxon>Magnoliopsida</taxon>
        <taxon>eudicotyledons</taxon>
        <taxon>Gunneridae</taxon>
        <taxon>Pentapetalae</taxon>
        <taxon>rosids</taxon>
        <taxon>fabids</taxon>
        <taxon>Fagales</taxon>
        <taxon>Myricaceae</taxon>
        <taxon>Morella</taxon>
    </lineage>
</organism>
<dbReference type="PANTHER" id="PTHR45523:SF2">
    <property type="entry name" value="OS02G0470600 PROTEIN"/>
    <property type="match status" value="1"/>
</dbReference>
<keyword evidence="2" id="KW-0813">Transport</keyword>
<dbReference type="InterPro" id="IPR006614">
    <property type="entry name" value="Peroxin/Ferlin"/>
</dbReference>
<dbReference type="Pfam" id="PF06101">
    <property type="entry name" value="Vps62"/>
    <property type="match status" value="1"/>
</dbReference>
<evidence type="ECO:0000256" key="1">
    <source>
        <dbReference type="ARBA" id="ARBA00006545"/>
    </source>
</evidence>
<dbReference type="SUPFAM" id="SSF49562">
    <property type="entry name" value="C2 domain (Calcium/lipid-binding domain, CaLB)"/>
    <property type="match status" value="1"/>
</dbReference>
<evidence type="ECO:0000256" key="3">
    <source>
        <dbReference type="ARBA" id="ARBA00023055"/>
    </source>
</evidence>
<keyword evidence="3" id="KW-0445">Lipid transport</keyword>
<dbReference type="EMBL" id="RXIC02000023">
    <property type="protein sequence ID" value="KAB1213786.1"/>
    <property type="molecule type" value="Genomic_DNA"/>
</dbReference>
<dbReference type="OrthoDB" id="428159at2759"/>
<proteinExistence type="inferred from homology"/>
<dbReference type="InterPro" id="IPR026854">
    <property type="entry name" value="VPS13_N"/>
</dbReference>
<dbReference type="InterPro" id="IPR009291">
    <property type="entry name" value="Vps62"/>
</dbReference>
<dbReference type="InterPro" id="IPR056748">
    <property type="entry name" value="VPS13-like_C"/>
</dbReference>
<dbReference type="GO" id="GO:0006869">
    <property type="term" value="P:lipid transport"/>
    <property type="evidence" value="ECO:0007669"/>
    <property type="project" value="UniProtKB-KW"/>
</dbReference>
<dbReference type="GO" id="GO:0016020">
    <property type="term" value="C:membrane"/>
    <property type="evidence" value="ECO:0007669"/>
    <property type="project" value="InterPro"/>
</dbReference>
<dbReference type="InterPro" id="IPR001849">
    <property type="entry name" value="PH_domain"/>
</dbReference>
<evidence type="ECO:0000313" key="7">
    <source>
        <dbReference type="EMBL" id="KAB1213793.1"/>
    </source>
</evidence>
<evidence type="ECO:0000259" key="4">
    <source>
        <dbReference type="SMART" id="SM00233"/>
    </source>
</evidence>
<reference evidence="6" key="1">
    <citation type="submission" date="2018-07" db="EMBL/GenBank/DDBJ databases">
        <authorList>
            <person name="Gao Z.-S."/>
            <person name="Jia H.-M."/>
            <person name="Jia H.-J."/>
            <person name="Cai Q.-L."/>
            <person name="Wang Y."/>
            <person name="Zhao H.-B."/>
        </authorList>
    </citation>
    <scope>NUCLEOTIDE SEQUENCE</scope>
    <source>
        <tissue evidence="6">Leaves</tissue>
    </source>
</reference>